<proteinExistence type="predicted"/>
<dbReference type="Pfam" id="PF12771">
    <property type="entry name" value="SusD-like_2"/>
    <property type="match status" value="1"/>
</dbReference>
<dbReference type="EMBL" id="FNFO01000008">
    <property type="protein sequence ID" value="SDL86163.1"/>
    <property type="molecule type" value="Genomic_DNA"/>
</dbReference>
<gene>
    <name evidence="2" type="ORF">SAMN05421823_108303</name>
</gene>
<keyword evidence="3" id="KW-1185">Reference proteome</keyword>
<protein>
    <submittedName>
        <fullName evidence="2">Starch-binding associating with outer membrane</fullName>
    </submittedName>
</protein>
<accession>A0A1G9NIK3</accession>
<evidence type="ECO:0000313" key="3">
    <source>
        <dbReference type="Proteomes" id="UP000198510"/>
    </source>
</evidence>
<dbReference type="AlphaFoldDB" id="A0A1G9NIK3"/>
<name>A0A1G9NIK3_9BACT</name>
<dbReference type="SUPFAM" id="SSF48452">
    <property type="entry name" value="TPR-like"/>
    <property type="match status" value="1"/>
</dbReference>
<dbReference type="Proteomes" id="UP000198510">
    <property type="component" value="Unassembled WGS sequence"/>
</dbReference>
<dbReference type="Gene3D" id="1.25.40.390">
    <property type="match status" value="2"/>
</dbReference>
<dbReference type="Pfam" id="PF12741">
    <property type="entry name" value="SusD-like"/>
    <property type="match status" value="1"/>
</dbReference>
<evidence type="ECO:0000313" key="2">
    <source>
        <dbReference type="EMBL" id="SDL86163.1"/>
    </source>
</evidence>
<sequence length="575" mass="63091">MTLHTFQRLGMRTLLAASLLLAQACDMTDLDINTDPNNPLQAGPDLLLSSVLYSASNTFAGGLNQNAHGFVGILSSADRFDLNNASYNGTWNTLYSGPLKDLDALLKSTDPSVTDSPHYLGVAQILKAYYFSLMTDLWGDVPYTEAFNGNAEAQVKFPKYDAGAEIYASAIALLQAGIENLSKTTPQPIDRDADLIYGGRVALWQKAGRSLLLRLLLQQRRVNDVKGQVEALLADPSQLISSASDNFVFQFGAQGNLNSQLDPTHPWYQSAYRGAENGFSYFSHQFMVEMLDNDDPRVPYYLLRQTSDILDQDNPTDRQTTPCSQVAGCVYGYIVLNPNMTQRLYGKNPDELSDEERDLLAGIFGRDRSDPSGVPLDGSLRTAPATYPAAGLYGEAVSPAGNNRGAGNGVFPMLTTWMVKFYQIEAILTMGVPGDARAVFEEAMTEAIDYVANFSSSISTNAPAASGLTEERDAYVARWLSRYDNAASDGQKLNVVLKQAWFSNFGNGYEIYNAFRRTGYPNDIQTPVSPTPRNFALRLPYAQDDLTLNQNAPQSPPPFDSPDGAVFWDVLKFQS</sequence>
<reference evidence="2 3" key="1">
    <citation type="submission" date="2016-10" db="EMBL/GenBank/DDBJ databases">
        <authorList>
            <person name="de Groot N.N."/>
        </authorList>
    </citation>
    <scope>NUCLEOTIDE SEQUENCE [LARGE SCALE GENOMIC DNA]</scope>
    <source>
        <strain evidence="2 3">DSM 25186</strain>
    </source>
</reference>
<organism evidence="2 3">
    <name type="scientific">Catalinimonas alkaloidigena</name>
    <dbReference type="NCBI Taxonomy" id="1075417"/>
    <lineage>
        <taxon>Bacteria</taxon>
        <taxon>Pseudomonadati</taxon>
        <taxon>Bacteroidota</taxon>
        <taxon>Cytophagia</taxon>
        <taxon>Cytophagales</taxon>
        <taxon>Catalimonadaceae</taxon>
        <taxon>Catalinimonas</taxon>
    </lineage>
</organism>
<dbReference type="InterPro" id="IPR024302">
    <property type="entry name" value="SusD-like"/>
</dbReference>
<feature type="chain" id="PRO_5011655622" evidence="1">
    <location>
        <begin position="25"/>
        <end position="575"/>
    </location>
</feature>
<dbReference type="RefSeq" id="WP_089685363.1">
    <property type="nucleotide sequence ID" value="NZ_FNFO01000008.1"/>
</dbReference>
<evidence type="ECO:0000256" key="1">
    <source>
        <dbReference type="SAM" id="SignalP"/>
    </source>
</evidence>
<dbReference type="InterPro" id="IPR011990">
    <property type="entry name" value="TPR-like_helical_dom_sf"/>
</dbReference>
<keyword evidence="1" id="KW-0732">Signal</keyword>
<dbReference type="OrthoDB" id="622163at2"/>
<dbReference type="STRING" id="1075417.SAMN05421823_108303"/>
<dbReference type="InterPro" id="IPR041662">
    <property type="entry name" value="SusD-like_2"/>
</dbReference>
<feature type="signal peptide" evidence="1">
    <location>
        <begin position="1"/>
        <end position="24"/>
    </location>
</feature>